<reference evidence="2 3" key="1">
    <citation type="submission" date="2013-04" db="EMBL/GenBank/DDBJ databases">
        <title>Draft genome of the heavy metal tolerant bacterium Lysinibacillus sphaericus strain OT4b.31.</title>
        <authorList>
            <person name="Pena-Montenegro T.D."/>
            <person name="Dussan J."/>
        </authorList>
    </citation>
    <scope>NUCLEOTIDE SEQUENCE [LARGE SCALE GENOMIC DNA]</scope>
    <source>
        <strain evidence="2 3">OT4b.31</strain>
    </source>
</reference>
<gene>
    <name evidence="2" type="ORF">H131_20677</name>
</gene>
<dbReference type="PATRIC" id="fig|1285586.5.peg.4308"/>
<dbReference type="EMBL" id="AQPX01000032">
    <property type="protein sequence ID" value="EON70498.1"/>
    <property type="molecule type" value="Genomic_DNA"/>
</dbReference>
<protein>
    <recommendedName>
        <fullName evidence="4">CbrC family protein</fullName>
    </recommendedName>
</protein>
<dbReference type="OrthoDB" id="7065534at2"/>
<sequence>MCKKTAEELEGTLPKFKYIAHPIKSEIFKIDKKVLCDCCEEEVEIYVESGLYAIESVEYLCPNCISSGKAAAKYNGTFQSDLYNDERVVNKSFVDEILHRTPGYVSWQGNNWLAHCTDYCAFIGYVGWLELVEKGIEDEIENFTEMALADLKQYLTNDGELQGYLFQCIECGKYCLYADCA</sequence>
<comment type="similarity">
    <text evidence="1">Belongs to the UPF0167 family.</text>
</comment>
<dbReference type="eggNOG" id="COG3196">
    <property type="taxonomic scope" value="Bacteria"/>
</dbReference>
<dbReference type="Pfam" id="PF03691">
    <property type="entry name" value="UPF0167"/>
    <property type="match status" value="1"/>
</dbReference>
<dbReference type="HOGENOM" id="CLU_108448_0_0_9"/>
<dbReference type="RefSeq" id="WP_010861036.1">
    <property type="nucleotide sequence ID" value="NZ_KB933407.1"/>
</dbReference>
<dbReference type="InterPro" id="IPR005363">
    <property type="entry name" value="UPF0167"/>
</dbReference>
<accession>R7Z8R2</accession>
<evidence type="ECO:0000313" key="2">
    <source>
        <dbReference type="EMBL" id="EON70498.1"/>
    </source>
</evidence>
<comment type="caution">
    <text evidence="2">The sequence shown here is derived from an EMBL/GenBank/DDBJ whole genome shotgun (WGS) entry which is preliminary data.</text>
</comment>
<dbReference type="AlphaFoldDB" id="R7Z8R2"/>
<name>R7Z8R2_LYSSH</name>
<proteinExistence type="inferred from homology"/>
<evidence type="ECO:0000313" key="3">
    <source>
        <dbReference type="Proteomes" id="UP000013911"/>
    </source>
</evidence>
<evidence type="ECO:0000256" key="1">
    <source>
        <dbReference type="ARBA" id="ARBA00008525"/>
    </source>
</evidence>
<dbReference type="Proteomes" id="UP000013911">
    <property type="component" value="Unassembled WGS sequence"/>
</dbReference>
<organism evidence="2 3">
    <name type="scientific">Lysinibacillus sphaericus OT4b.31</name>
    <dbReference type="NCBI Taxonomy" id="1285586"/>
    <lineage>
        <taxon>Bacteria</taxon>
        <taxon>Bacillati</taxon>
        <taxon>Bacillota</taxon>
        <taxon>Bacilli</taxon>
        <taxon>Bacillales</taxon>
        <taxon>Bacillaceae</taxon>
        <taxon>Lysinibacillus</taxon>
    </lineage>
</organism>
<evidence type="ECO:0008006" key="4">
    <source>
        <dbReference type="Google" id="ProtNLM"/>
    </source>
</evidence>